<sequence length="60" mass="6853">MSVLELTEKERIVLVDALESYLSDLKTERSKTDNREWRADLREQEAILNGLLGHLIAKAA</sequence>
<name>A0ABQ6TT09_9BACT</name>
<dbReference type="EMBL" id="VZRA01000001">
    <property type="protein sequence ID" value="KAB0672150.1"/>
    <property type="molecule type" value="Genomic_DNA"/>
</dbReference>
<proteinExistence type="predicted"/>
<evidence type="ECO:0000313" key="2">
    <source>
        <dbReference type="Proteomes" id="UP000798046"/>
    </source>
</evidence>
<reference evidence="1 2" key="1">
    <citation type="journal article" date="2020" name="Microorganisms">
        <title>Description of Three Novel Members in the Family Geobacteraceae, Oryzomonas japonicum gen. nov., sp. nov., Oryzomonas sagensis sp. nov., and Oryzomonas ruber sp. nov.</title>
        <authorList>
            <person name="Xu Z."/>
            <person name="Masuda Y."/>
            <person name="Hayakawa C."/>
            <person name="Ushijima N."/>
            <person name="Kawano K."/>
            <person name="Shiratori Y."/>
            <person name="Senoo K."/>
            <person name="Itoh H."/>
        </authorList>
    </citation>
    <scope>NUCLEOTIDE SEQUENCE [LARGE SCALE GENOMIC DNA]</scope>
    <source>
        <strain evidence="1 2">Red100</strain>
    </source>
</reference>
<keyword evidence="2" id="KW-1185">Reference proteome</keyword>
<accession>A0ABQ6TT09</accession>
<dbReference type="RefSeq" id="WP_151155905.1">
    <property type="nucleotide sequence ID" value="NZ_VZRA01000001.1"/>
</dbReference>
<protein>
    <submittedName>
        <fullName evidence="1">Uncharacterized protein</fullName>
    </submittedName>
</protein>
<evidence type="ECO:0000313" key="1">
    <source>
        <dbReference type="EMBL" id="KAB0672150.1"/>
    </source>
</evidence>
<organism evidence="1 2">
    <name type="scientific">Oryzomonas sagensis</name>
    <dbReference type="NCBI Taxonomy" id="2603857"/>
    <lineage>
        <taxon>Bacteria</taxon>
        <taxon>Pseudomonadati</taxon>
        <taxon>Thermodesulfobacteriota</taxon>
        <taxon>Desulfuromonadia</taxon>
        <taxon>Geobacterales</taxon>
        <taxon>Geobacteraceae</taxon>
        <taxon>Oryzomonas</taxon>
    </lineage>
</organism>
<comment type="caution">
    <text evidence="1">The sequence shown here is derived from an EMBL/GenBank/DDBJ whole genome shotgun (WGS) entry which is preliminary data.</text>
</comment>
<dbReference type="Proteomes" id="UP000798046">
    <property type="component" value="Unassembled WGS sequence"/>
</dbReference>
<gene>
    <name evidence="1" type="ORF">F6V30_06170</name>
</gene>